<dbReference type="SUPFAM" id="SSF88946">
    <property type="entry name" value="Sigma2 domain of RNA polymerase sigma factors"/>
    <property type="match status" value="1"/>
</dbReference>
<reference evidence="7 8" key="1">
    <citation type="submission" date="2020-08" db="EMBL/GenBank/DDBJ databases">
        <title>Sequencing the genomes of 1000 actinobacteria strains.</title>
        <authorList>
            <person name="Klenk H.-P."/>
        </authorList>
    </citation>
    <scope>NUCLEOTIDE SEQUENCE [LARGE SCALE GENOMIC DNA]</scope>
    <source>
        <strain evidence="7 8">DSM 40084</strain>
    </source>
</reference>
<dbReference type="Proteomes" id="UP000590647">
    <property type="component" value="Unassembled WGS sequence"/>
</dbReference>
<evidence type="ECO:0000256" key="4">
    <source>
        <dbReference type="ARBA" id="ARBA00023163"/>
    </source>
</evidence>
<dbReference type="NCBIfam" id="TIGR02937">
    <property type="entry name" value="sigma70-ECF"/>
    <property type="match status" value="1"/>
</dbReference>
<dbReference type="Pfam" id="PF08281">
    <property type="entry name" value="Sigma70_r4_2"/>
    <property type="match status" value="1"/>
</dbReference>
<keyword evidence="3" id="KW-0731">Sigma factor</keyword>
<dbReference type="InterPro" id="IPR013325">
    <property type="entry name" value="RNA_pol_sigma_r2"/>
</dbReference>
<evidence type="ECO:0000259" key="5">
    <source>
        <dbReference type="Pfam" id="PF04542"/>
    </source>
</evidence>
<keyword evidence="8" id="KW-1185">Reference proteome</keyword>
<dbReference type="Gene3D" id="1.10.10.10">
    <property type="entry name" value="Winged helix-like DNA-binding domain superfamily/Winged helix DNA-binding domain"/>
    <property type="match status" value="1"/>
</dbReference>
<feature type="domain" description="RNA polymerase sigma factor 70 region 4 type 2" evidence="6">
    <location>
        <begin position="121"/>
        <end position="172"/>
    </location>
</feature>
<organism evidence="7 8">
    <name type="scientific">Streptomyces caelestis</name>
    <dbReference type="NCBI Taxonomy" id="36816"/>
    <lineage>
        <taxon>Bacteria</taxon>
        <taxon>Bacillati</taxon>
        <taxon>Actinomycetota</taxon>
        <taxon>Actinomycetes</taxon>
        <taxon>Kitasatosporales</taxon>
        <taxon>Streptomycetaceae</taxon>
        <taxon>Streptomyces</taxon>
    </lineage>
</organism>
<keyword evidence="2" id="KW-0805">Transcription regulation</keyword>
<feature type="domain" description="RNA polymerase sigma-70 region 2" evidence="5">
    <location>
        <begin position="24"/>
        <end position="88"/>
    </location>
</feature>
<dbReference type="PANTHER" id="PTHR43133:SF25">
    <property type="entry name" value="RNA POLYMERASE SIGMA FACTOR RFAY-RELATED"/>
    <property type="match status" value="1"/>
</dbReference>
<dbReference type="InterPro" id="IPR013324">
    <property type="entry name" value="RNA_pol_sigma_r3/r4-like"/>
</dbReference>
<proteinExistence type="inferred from homology"/>
<evidence type="ECO:0000313" key="7">
    <source>
        <dbReference type="EMBL" id="MBB5793059.1"/>
    </source>
</evidence>
<protein>
    <submittedName>
        <fullName evidence="7">RNA polymerase sigma-70 factor (ECF subfamily)</fullName>
    </submittedName>
</protein>
<dbReference type="AlphaFoldDB" id="A0A7W9H0F6"/>
<dbReference type="PANTHER" id="PTHR43133">
    <property type="entry name" value="RNA POLYMERASE ECF-TYPE SIGMA FACTO"/>
    <property type="match status" value="1"/>
</dbReference>
<dbReference type="EMBL" id="JACHNE010000001">
    <property type="protein sequence ID" value="MBB5793059.1"/>
    <property type="molecule type" value="Genomic_DNA"/>
</dbReference>
<sequence length="185" mass="20019">MTKDLNDKHVPTPAVLDPAAFEPLVEHHSVGLHGYFARRAPSAADDLLAELWLQAYATRHGFDPARGSVRAWLFGVARNVLSAHWRRLAEPRPPGSAGSSGADDPWEAVDDRLVAAAMAPRLRAIIAELPSDERELLLLVAWEQLTPSEAAAVVGIPAATARTRLHRARNRMRSGASFDLTGGPT</sequence>
<dbReference type="GO" id="GO:0016987">
    <property type="term" value="F:sigma factor activity"/>
    <property type="evidence" value="ECO:0007669"/>
    <property type="project" value="UniProtKB-KW"/>
</dbReference>
<keyword evidence="4" id="KW-0804">Transcription</keyword>
<evidence type="ECO:0000256" key="2">
    <source>
        <dbReference type="ARBA" id="ARBA00023015"/>
    </source>
</evidence>
<evidence type="ECO:0000259" key="6">
    <source>
        <dbReference type="Pfam" id="PF08281"/>
    </source>
</evidence>
<comment type="caution">
    <text evidence="7">The sequence shown here is derived from an EMBL/GenBank/DDBJ whole genome shotgun (WGS) entry which is preliminary data.</text>
</comment>
<evidence type="ECO:0000256" key="3">
    <source>
        <dbReference type="ARBA" id="ARBA00023082"/>
    </source>
</evidence>
<evidence type="ECO:0000313" key="8">
    <source>
        <dbReference type="Proteomes" id="UP000590647"/>
    </source>
</evidence>
<accession>A0A7W9H0F6</accession>
<dbReference type="InterPro" id="IPR036388">
    <property type="entry name" value="WH-like_DNA-bd_sf"/>
</dbReference>
<dbReference type="Pfam" id="PF04542">
    <property type="entry name" value="Sigma70_r2"/>
    <property type="match status" value="1"/>
</dbReference>
<evidence type="ECO:0000256" key="1">
    <source>
        <dbReference type="ARBA" id="ARBA00010641"/>
    </source>
</evidence>
<dbReference type="InterPro" id="IPR007627">
    <property type="entry name" value="RNA_pol_sigma70_r2"/>
</dbReference>
<dbReference type="GO" id="GO:0006352">
    <property type="term" value="P:DNA-templated transcription initiation"/>
    <property type="evidence" value="ECO:0007669"/>
    <property type="project" value="InterPro"/>
</dbReference>
<dbReference type="SUPFAM" id="SSF88659">
    <property type="entry name" value="Sigma3 and sigma4 domains of RNA polymerase sigma factors"/>
    <property type="match status" value="1"/>
</dbReference>
<name>A0A7W9H0F6_9ACTN</name>
<dbReference type="CDD" id="cd06171">
    <property type="entry name" value="Sigma70_r4"/>
    <property type="match status" value="1"/>
</dbReference>
<gene>
    <name evidence="7" type="ORF">HDA41_001023</name>
</gene>
<comment type="similarity">
    <text evidence="1">Belongs to the sigma-70 factor family. ECF subfamily.</text>
</comment>
<dbReference type="RefSeq" id="WP_230299638.1">
    <property type="nucleotide sequence ID" value="NZ_JACHNE010000001.1"/>
</dbReference>
<dbReference type="GO" id="GO:0003677">
    <property type="term" value="F:DNA binding"/>
    <property type="evidence" value="ECO:0007669"/>
    <property type="project" value="InterPro"/>
</dbReference>
<dbReference type="InterPro" id="IPR039425">
    <property type="entry name" value="RNA_pol_sigma-70-like"/>
</dbReference>
<dbReference type="InterPro" id="IPR014284">
    <property type="entry name" value="RNA_pol_sigma-70_dom"/>
</dbReference>
<dbReference type="Gene3D" id="1.10.1740.10">
    <property type="match status" value="1"/>
</dbReference>
<dbReference type="InterPro" id="IPR013249">
    <property type="entry name" value="RNA_pol_sigma70_r4_t2"/>
</dbReference>